<comment type="similarity">
    <text evidence="1">Belongs to the phD/YefM antitoxin family.</text>
</comment>
<dbReference type="InterPro" id="IPR036165">
    <property type="entry name" value="YefM-like_sf"/>
</dbReference>
<dbReference type="RefSeq" id="WP_176213304.1">
    <property type="nucleotide sequence ID" value="NZ_FWWY01000002.1"/>
</dbReference>
<keyword evidence="3" id="KW-1185">Reference proteome</keyword>
<accession>A0A1W1WPL8</accession>
<dbReference type="SUPFAM" id="SSF143120">
    <property type="entry name" value="YefM-like"/>
    <property type="match status" value="1"/>
</dbReference>
<protein>
    <submittedName>
        <fullName evidence="2">Prevent-host-death family protein</fullName>
    </submittedName>
</protein>
<evidence type="ECO:0000313" key="2">
    <source>
        <dbReference type="EMBL" id="SMC08247.1"/>
    </source>
</evidence>
<evidence type="ECO:0000313" key="3">
    <source>
        <dbReference type="Proteomes" id="UP000192660"/>
    </source>
</evidence>
<reference evidence="3" key="1">
    <citation type="submission" date="2017-04" db="EMBL/GenBank/DDBJ databases">
        <authorList>
            <person name="Varghese N."/>
            <person name="Submissions S."/>
        </authorList>
    </citation>
    <scope>NUCLEOTIDE SEQUENCE [LARGE SCALE GENOMIC DNA]</scope>
    <source>
        <strain evidence="3">DSM 9293</strain>
    </source>
</reference>
<dbReference type="EMBL" id="FWWY01000002">
    <property type="protein sequence ID" value="SMC08247.1"/>
    <property type="molecule type" value="Genomic_DNA"/>
</dbReference>
<dbReference type="Proteomes" id="UP000192660">
    <property type="component" value="Unassembled WGS sequence"/>
</dbReference>
<name>A0A1W1WPL8_SULTA</name>
<sequence>MSRYKVLKASDIRQYWSEVVNEVACENTRILIEKSGVPVASVVSRQDLEWLEERRLEIGRVAGDNG</sequence>
<organism evidence="2 3">
    <name type="scientific">Sulfobacillus thermosulfidooxidans (strain DSM 9293 / VKM B-1269 / AT-1)</name>
    <dbReference type="NCBI Taxonomy" id="929705"/>
    <lineage>
        <taxon>Bacteria</taxon>
        <taxon>Bacillati</taxon>
        <taxon>Bacillota</taxon>
        <taxon>Clostridia</taxon>
        <taxon>Eubacteriales</taxon>
        <taxon>Clostridiales Family XVII. Incertae Sedis</taxon>
        <taxon>Sulfobacillus</taxon>
    </lineage>
</organism>
<gene>
    <name evidence="2" type="ORF">SAMN00768000_3794</name>
</gene>
<evidence type="ECO:0000256" key="1">
    <source>
        <dbReference type="ARBA" id="ARBA00009981"/>
    </source>
</evidence>
<proteinExistence type="inferred from homology"/>
<dbReference type="NCBIfam" id="TIGR01552">
    <property type="entry name" value="phd_fam"/>
    <property type="match status" value="1"/>
</dbReference>
<dbReference type="AlphaFoldDB" id="A0A1W1WPL8"/>